<evidence type="ECO:0000313" key="1">
    <source>
        <dbReference type="EMBL" id="VDN27524.1"/>
    </source>
</evidence>
<gene>
    <name evidence="1" type="ORF">GPUH_LOCUS16248</name>
</gene>
<proteinExistence type="predicted"/>
<sequence length="48" mass="5018">MIRPTSSVRCETVLYRKAPSNLMTAAATTTIAAATTGFQGTAEPTITD</sequence>
<name>A0A183E5K8_9BILA</name>
<evidence type="ECO:0000313" key="3">
    <source>
        <dbReference type="WBParaSite" id="GPUH_0001627101-mRNA-1"/>
    </source>
</evidence>
<dbReference type="Proteomes" id="UP000271098">
    <property type="component" value="Unassembled WGS sequence"/>
</dbReference>
<keyword evidence="2" id="KW-1185">Reference proteome</keyword>
<reference evidence="3" key="1">
    <citation type="submission" date="2016-06" db="UniProtKB">
        <authorList>
            <consortium name="WormBaseParasite"/>
        </authorList>
    </citation>
    <scope>IDENTIFICATION</scope>
</reference>
<evidence type="ECO:0000313" key="2">
    <source>
        <dbReference type="Proteomes" id="UP000271098"/>
    </source>
</evidence>
<organism evidence="3">
    <name type="scientific">Gongylonema pulchrum</name>
    <dbReference type="NCBI Taxonomy" id="637853"/>
    <lineage>
        <taxon>Eukaryota</taxon>
        <taxon>Metazoa</taxon>
        <taxon>Ecdysozoa</taxon>
        <taxon>Nematoda</taxon>
        <taxon>Chromadorea</taxon>
        <taxon>Rhabditida</taxon>
        <taxon>Spirurina</taxon>
        <taxon>Spiruromorpha</taxon>
        <taxon>Spiruroidea</taxon>
        <taxon>Gongylonematidae</taxon>
        <taxon>Gongylonema</taxon>
    </lineage>
</organism>
<dbReference type="EMBL" id="UYRT01083487">
    <property type="protein sequence ID" value="VDN27524.1"/>
    <property type="molecule type" value="Genomic_DNA"/>
</dbReference>
<dbReference type="AlphaFoldDB" id="A0A183E5K8"/>
<reference evidence="1 2" key="2">
    <citation type="submission" date="2018-11" db="EMBL/GenBank/DDBJ databases">
        <authorList>
            <consortium name="Pathogen Informatics"/>
        </authorList>
    </citation>
    <scope>NUCLEOTIDE SEQUENCE [LARGE SCALE GENOMIC DNA]</scope>
</reference>
<dbReference type="WBParaSite" id="GPUH_0001627101-mRNA-1">
    <property type="protein sequence ID" value="GPUH_0001627101-mRNA-1"/>
    <property type="gene ID" value="GPUH_0001627101"/>
</dbReference>
<accession>A0A183E5K8</accession>
<protein>
    <submittedName>
        <fullName evidence="1 3">Uncharacterized protein</fullName>
    </submittedName>
</protein>